<proteinExistence type="predicted"/>
<dbReference type="GO" id="GO:0003254">
    <property type="term" value="P:regulation of membrane depolarization"/>
    <property type="evidence" value="ECO:0007669"/>
    <property type="project" value="TreeGrafter"/>
</dbReference>
<dbReference type="InterPro" id="IPR051413">
    <property type="entry name" value="K/Na_HCN_channel"/>
</dbReference>
<dbReference type="PANTHER" id="PTHR45689">
    <property type="entry name" value="I[[H]] CHANNEL, ISOFORM E"/>
    <property type="match status" value="1"/>
</dbReference>
<dbReference type="GO" id="GO:0098855">
    <property type="term" value="C:HCN channel complex"/>
    <property type="evidence" value="ECO:0007669"/>
    <property type="project" value="TreeGrafter"/>
</dbReference>
<evidence type="ECO:0000313" key="2">
    <source>
        <dbReference type="EMBL" id="CAD9342443.1"/>
    </source>
</evidence>
<sequence length="692" mass="79122">MTMDPALRRISPPCFSDDEDDNNNPYQETVLRLQYGQRPQIRASEQKDALHIRTRVKRTTKRLTEGESSRQARSGERESVFRSLSSASLSSLMSSSSSSGSSMERSNSAETLTNNADLPSQPAIELVMPSSQVNASTQTTPQSSNQTPPQEEDDMSTTSSQLTKKTKTPLPNATAPKLISPPRTDPRTPTRPPPPPQQSLMNAALLSPRHLRYRTTSLLKTNKERASNFLQRSKRKPRRSSRAKTPPRSSQPKRSAWLISADHPLKILWDVLTIIVSIFGGYLNTHSRIRDRDFDQRPFVVFTEVWFLIDILLNFVTEHKTSDGHLIQDGKAVWARYLTSWFVVDVLSLIPWETMYVKPIVEVQKKRGFFKKSFFRTKAVVRVTRVLRGRHFKLFGRVAKQTKTVGVGGQRLLKLIIRYVPKYRLFFKNMRAVIALRGLRQIHWIRKVMKGLRVESKTFGGAISHYRERRRRQQALLNKSAEGQKTKTGLSSLLTSQRGDFHQFHDDDSSLAESHQSFSDASLEEHGDDDDSAVRRLYLQHTRLERVRSSDTNSLTNINTPVRHCRSDSIGSMDSYDEYWDRHSSSPFRLSPLRTNSRNERIYSLDLMPPPPLLPATGKCNDDSLSSVRSESQQQIERKEYKRLSSTCTEDSSLMVGEYNDDGDNKIQVTPRKIYDRKNWYANDVLYTSGGQ</sequence>
<feature type="compositionally biased region" description="Low complexity" evidence="1">
    <location>
        <begin position="156"/>
        <end position="177"/>
    </location>
</feature>
<reference evidence="2" key="1">
    <citation type="submission" date="2021-01" db="EMBL/GenBank/DDBJ databases">
        <authorList>
            <person name="Corre E."/>
            <person name="Pelletier E."/>
            <person name="Niang G."/>
            <person name="Scheremetjew M."/>
            <person name="Finn R."/>
            <person name="Kale V."/>
            <person name="Holt S."/>
            <person name="Cochrane G."/>
            <person name="Meng A."/>
            <person name="Brown T."/>
            <person name="Cohen L."/>
        </authorList>
    </citation>
    <scope>NUCLEOTIDE SEQUENCE</scope>
    <source>
        <strain evidence="2">Pop2</strain>
    </source>
</reference>
<organism evidence="2">
    <name type="scientific">Ditylum brightwellii</name>
    <dbReference type="NCBI Taxonomy" id="49249"/>
    <lineage>
        <taxon>Eukaryota</taxon>
        <taxon>Sar</taxon>
        <taxon>Stramenopiles</taxon>
        <taxon>Ochrophyta</taxon>
        <taxon>Bacillariophyta</taxon>
        <taxon>Mediophyceae</taxon>
        <taxon>Lithodesmiophycidae</taxon>
        <taxon>Lithodesmiales</taxon>
        <taxon>Lithodesmiaceae</taxon>
        <taxon>Ditylum</taxon>
    </lineage>
</organism>
<dbReference type="PANTHER" id="PTHR45689:SF5">
    <property type="entry name" value="I[[H]] CHANNEL, ISOFORM E"/>
    <property type="match status" value="1"/>
</dbReference>
<name>A0A7S1ZLC8_9STRA</name>
<dbReference type="Gene3D" id="1.10.287.70">
    <property type="match status" value="1"/>
</dbReference>
<gene>
    <name evidence="2" type="ORF">DBRI1063_LOCUS17326</name>
</gene>
<feature type="compositionally biased region" description="Basic and acidic residues" evidence="1">
    <location>
        <begin position="62"/>
        <end position="80"/>
    </location>
</feature>
<evidence type="ECO:0000256" key="1">
    <source>
        <dbReference type="SAM" id="MobiDB-lite"/>
    </source>
</evidence>
<dbReference type="GO" id="GO:0005249">
    <property type="term" value="F:voltage-gated potassium channel activity"/>
    <property type="evidence" value="ECO:0007669"/>
    <property type="project" value="TreeGrafter"/>
</dbReference>
<feature type="compositionally biased region" description="Basic residues" evidence="1">
    <location>
        <begin position="232"/>
        <end position="242"/>
    </location>
</feature>
<evidence type="ECO:0008006" key="3">
    <source>
        <dbReference type="Google" id="ProtNLM"/>
    </source>
</evidence>
<protein>
    <recommendedName>
        <fullName evidence="3">Ion transport domain-containing protein</fullName>
    </recommendedName>
</protein>
<dbReference type="AlphaFoldDB" id="A0A7S1ZLC8"/>
<feature type="compositionally biased region" description="Low complexity" evidence="1">
    <location>
        <begin position="82"/>
        <end position="110"/>
    </location>
</feature>
<dbReference type="SUPFAM" id="SSF81324">
    <property type="entry name" value="Voltage-gated potassium channels"/>
    <property type="match status" value="1"/>
</dbReference>
<accession>A0A7S1ZLC8</accession>
<feature type="compositionally biased region" description="Low complexity" evidence="1">
    <location>
        <begin position="136"/>
        <end position="149"/>
    </location>
</feature>
<feature type="region of interest" description="Disordered" evidence="1">
    <location>
        <begin position="132"/>
        <end position="207"/>
    </location>
</feature>
<feature type="compositionally biased region" description="Basic residues" evidence="1">
    <location>
        <begin position="52"/>
        <end position="61"/>
    </location>
</feature>
<feature type="region of interest" description="Disordered" evidence="1">
    <location>
        <begin position="222"/>
        <end position="255"/>
    </location>
</feature>
<feature type="region of interest" description="Disordered" evidence="1">
    <location>
        <begin position="1"/>
        <end position="116"/>
    </location>
</feature>
<dbReference type="GO" id="GO:0035725">
    <property type="term" value="P:sodium ion transmembrane transport"/>
    <property type="evidence" value="ECO:0007669"/>
    <property type="project" value="TreeGrafter"/>
</dbReference>
<dbReference type="EMBL" id="HBGN01026870">
    <property type="protein sequence ID" value="CAD9342443.1"/>
    <property type="molecule type" value="Transcribed_RNA"/>
</dbReference>